<protein>
    <submittedName>
        <fullName evidence="1">Uncharacterized protein</fullName>
    </submittedName>
</protein>
<evidence type="ECO:0000313" key="1">
    <source>
        <dbReference type="EMBL" id="ETO73005.1"/>
    </source>
</evidence>
<reference evidence="1 2" key="1">
    <citation type="submission" date="2013-11" db="EMBL/GenBank/DDBJ databases">
        <title>The Genome Sequence of Phytophthora parasitica P1976.</title>
        <authorList>
            <consortium name="The Broad Institute Genomics Platform"/>
            <person name="Russ C."/>
            <person name="Tyler B."/>
            <person name="Panabieres F."/>
            <person name="Shan W."/>
            <person name="Tripathy S."/>
            <person name="Grunwald N."/>
            <person name="Machado M."/>
            <person name="Johnson C.S."/>
            <person name="Walker B."/>
            <person name="Young S."/>
            <person name="Zeng Q."/>
            <person name="Gargeya S."/>
            <person name="Fitzgerald M."/>
            <person name="Haas B."/>
            <person name="Abouelleil A."/>
            <person name="Allen A.W."/>
            <person name="Alvarado L."/>
            <person name="Arachchi H.M."/>
            <person name="Berlin A.M."/>
            <person name="Chapman S.B."/>
            <person name="Gainer-Dewar J."/>
            <person name="Goldberg J."/>
            <person name="Griggs A."/>
            <person name="Gujja S."/>
            <person name="Hansen M."/>
            <person name="Howarth C."/>
            <person name="Imamovic A."/>
            <person name="Ireland A."/>
            <person name="Larimer J."/>
            <person name="McCowan C."/>
            <person name="Murphy C."/>
            <person name="Pearson M."/>
            <person name="Poon T.W."/>
            <person name="Priest M."/>
            <person name="Roberts A."/>
            <person name="Saif S."/>
            <person name="Shea T."/>
            <person name="Sisk P."/>
            <person name="Sykes S."/>
            <person name="Wortman J."/>
            <person name="Nusbaum C."/>
            <person name="Birren B."/>
        </authorList>
    </citation>
    <scope>NUCLEOTIDE SEQUENCE [LARGE SCALE GENOMIC DNA]</scope>
    <source>
        <strain evidence="1 2">P1976</strain>
    </source>
</reference>
<comment type="caution">
    <text evidence="1">The sequence shown here is derived from an EMBL/GenBank/DDBJ whole genome shotgun (WGS) entry which is preliminary data.</text>
</comment>
<evidence type="ECO:0000313" key="2">
    <source>
        <dbReference type="Proteomes" id="UP000028582"/>
    </source>
</evidence>
<gene>
    <name evidence="1" type="ORF">F444_11019</name>
</gene>
<sequence length="110" mass="12598">MFHIFLLLCQPLRVFVAVSFQALVGALHGLYERVHFSRGFLLTGHFRLQVLHAFLQFSRRRVQSRPDILDPSCDCVLERGFPAVFGHLSLCQRHVHGLCQSLVLCLKRLG</sequence>
<name>A0A081A294_PHYNI</name>
<dbReference type="AlphaFoldDB" id="A0A081A294"/>
<dbReference type="EMBL" id="ANJA01001992">
    <property type="protein sequence ID" value="ETO73005.1"/>
    <property type="molecule type" value="Genomic_DNA"/>
</dbReference>
<proteinExistence type="predicted"/>
<accession>A0A081A294</accession>
<organism evidence="1 2">
    <name type="scientific">Phytophthora nicotianae P1976</name>
    <dbReference type="NCBI Taxonomy" id="1317066"/>
    <lineage>
        <taxon>Eukaryota</taxon>
        <taxon>Sar</taxon>
        <taxon>Stramenopiles</taxon>
        <taxon>Oomycota</taxon>
        <taxon>Peronosporomycetes</taxon>
        <taxon>Peronosporales</taxon>
        <taxon>Peronosporaceae</taxon>
        <taxon>Phytophthora</taxon>
    </lineage>
</organism>
<dbReference type="Proteomes" id="UP000028582">
    <property type="component" value="Unassembled WGS sequence"/>
</dbReference>